<dbReference type="SUPFAM" id="SSF101386">
    <property type="entry name" value="all-alpha NTP pyrophosphatases"/>
    <property type="match status" value="1"/>
</dbReference>
<accession>A0A0G9MNJ7</accession>
<dbReference type="PATRIC" id="fig|502682.8.peg.2263"/>
<proteinExistence type="predicted"/>
<dbReference type="EMBL" id="LBHC01000002">
    <property type="protein sequence ID" value="KLE32296.1"/>
    <property type="molecule type" value="Genomic_DNA"/>
</dbReference>
<name>A0A0G9MNJ7_9SPHN</name>
<sequence length="120" mass="13583">MQDDFSARTMDWYLACFGPVRQGDRVERVHRFLEEALELAQAQDCTKEDAHALVEYVYSRPKGDIGNEVGGVMITLAVLCEIAEVSMQEAGEEELARNWKRMDAIRAKRRDKPAGSPLPQ</sequence>
<comment type="caution">
    <text evidence="1">The sequence shown here is derived from an EMBL/GenBank/DDBJ whole genome shotgun (WGS) entry which is preliminary data.</text>
</comment>
<reference evidence="1 2" key="1">
    <citation type="submission" date="2015-04" db="EMBL/GenBank/DDBJ databases">
        <title>The draft genome sequence of Erythrobacr gangjinensis K7-2.</title>
        <authorList>
            <person name="Zhuang L."/>
            <person name="Liu Y."/>
            <person name="Shao Z."/>
        </authorList>
    </citation>
    <scope>NUCLEOTIDE SEQUENCE [LARGE SCALE GENOMIC DNA]</scope>
    <source>
        <strain evidence="1 2">K7-2</strain>
    </source>
</reference>
<dbReference type="AlphaFoldDB" id="A0A0G9MNJ7"/>
<organism evidence="1 2">
    <name type="scientific">Aurantiacibacter gangjinensis</name>
    <dbReference type="NCBI Taxonomy" id="502682"/>
    <lineage>
        <taxon>Bacteria</taxon>
        <taxon>Pseudomonadati</taxon>
        <taxon>Pseudomonadota</taxon>
        <taxon>Alphaproteobacteria</taxon>
        <taxon>Sphingomonadales</taxon>
        <taxon>Erythrobacteraceae</taxon>
        <taxon>Aurantiacibacter</taxon>
    </lineage>
</organism>
<gene>
    <name evidence="1" type="ORF">AAW01_11120</name>
</gene>
<evidence type="ECO:0000313" key="1">
    <source>
        <dbReference type="EMBL" id="KLE32296.1"/>
    </source>
</evidence>
<dbReference type="STRING" id="502682.BMF35_a1223"/>
<dbReference type="Proteomes" id="UP000053070">
    <property type="component" value="Unassembled WGS sequence"/>
</dbReference>
<protein>
    <submittedName>
        <fullName evidence="1">Uncharacterized protein</fullName>
    </submittedName>
</protein>
<dbReference type="KEGG" id="egn:BMF35_a1223"/>
<evidence type="ECO:0000313" key="2">
    <source>
        <dbReference type="Proteomes" id="UP000053070"/>
    </source>
</evidence>
<keyword evidence="2" id="KW-1185">Reference proteome</keyword>
<dbReference type="Gene3D" id="1.10.287.1080">
    <property type="entry name" value="MazG-like"/>
    <property type="match status" value="1"/>
</dbReference>